<keyword evidence="2" id="KW-1185">Reference proteome</keyword>
<comment type="caution">
    <text evidence="1">The sequence shown here is derived from an EMBL/GenBank/DDBJ whole genome shotgun (WGS) entry which is preliminary data.</text>
</comment>
<protein>
    <submittedName>
        <fullName evidence="1">Uncharacterized protein</fullName>
    </submittedName>
</protein>
<accession>A0AAV9AEV7</accession>
<evidence type="ECO:0000313" key="2">
    <source>
        <dbReference type="Proteomes" id="UP001179952"/>
    </source>
</evidence>
<dbReference type="AlphaFoldDB" id="A0AAV9AEV7"/>
<name>A0AAV9AEV7_ACOGR</name>
<sequence>MSKNKARKELTFNAKRRLCDKLMRGLAKDMERMRREFGLETCVVYYPPGATVPKALPSREAAERVAMRVGPTPE</sequence>
<dbReference type="EMBL" id="JAUJYN010000010">
    <property type="protein sequence ID" value="KAK1262592.1"/>
    <property type="molecule type" value="Genomic_DNA"/>
</dbReference>
<reference evidence="1" key="2">
    <citation type="submission" date="2023-06" db="EMBL/GenBank/DDBJ databases">
        <authorList>
            <person name="Ma L."/>
            <person name="Liu K.-W."/>
            <person name="Li Z."/>
            <person name="Hsiao Y.-Y."/>
            <person name="Qi Y."/>
            <person name="Fu T."/>
            <person name="Tang G."/>
            <person name="Zhang D."/>
            <person name="Sun W.-H."/>
            <person name="Liu D.-K."/>
            <person name="Li Y."/>
            <person name="Chen G.-Z."/>
            <person name="Liu X.-D."/>
            <person name="Liao X.-Y."/>
            <person name="Jiang Y.-T."/>
            <person name="Yu X."/>
            <person name="Hao Y."/>
            <person name="Huang J."/>
            <person name="Zhao X.-W."/>
            <person name="Ke S."/>
            <person name="Chen Y.-Y."/>
            <person name="Wu W.-L."/>
            <person name="Hsu J.-L."/>
            <person name="Lin Y.-F."/>
            <person name="Huang M.-D."/>
            <person name="Li C.-Y."/>
            <person name="Huang L."/>
            <person name="Wang Z.-W."/>
            <person name="Zhao X."/>
            <person name="Zhong W.-Y."/>
            <person name="Peng D.-H."/>
            <person name="Ahmad S."/>
            <person name="Lan S."/>
            <person name="Zhang J.-S."/>
            <person name="Tsai W.-C."/>
            <person name="Van De Peer Y."/>
            <person name="Liu Z.-J."/>
        </authorList>
    </citation>
    <scope>NUCLEOTIDE SEQUENCE</scope>
    <source>
        <strain evidence="1">SCP</strain>
        <tissue evidence="1">Leaves</tissue>
    </source>
</reference>
<gene>
    <name evidence="1" type="ORF">QJS04_geneDACA001107</name>
</gene>
<proteinExistence type="predicted"/>
<reference evidence="1" key="1">
    <citation type="journal article" date="2023" name="Nat. Commun.">
        <title>Diploid and tetraploid genomes of Acorus and the evolution of monocots.</title>
        <authorList>
            <person name="Ma L."/>
            <person name="Liu K.W."/>
            <person name="Li Z."/>
            <person name="Hsiao Y.Y."/>
            <person name="Qi Y."/>
            <person name="Fu T."/>
            <person name="Tang G.D."/>
            <person name="Zhang D."/>
            <person name="Sun W.H."/>
            <person name="Liu D.K."/>
            <person name="Li Y."/>
            <person name="Chen G.Z."/>
            <person name="Liu X.D."/>
            <person name="Liao X.Y."/>
            <person name="Jiang Y.T."/>
            <person name="Yu X."/>
            <person name="Hao Y."/>
            <person name="Huang J."/>
            <person name="Zhao X.W."/>
            <person name="Ke S."/>
            <person name="Chen Y.Y."/>
            <person name="Wu W.L."/>
            <person name="Hsu J.L."/>
            <person name="Lin Y.F."/>
            <person name="Huang M.D."/>
            <person name="Li C.Y."/>
            <person name="Huang L."/>
            <person name="Wang Z.W."/>
            <person name="Zhao X."/>
            <person name="Zhong W.Y."/>
            <person name="Peng D.H."/>
            <person name="Ahmad S."/>
            <person name="Lan S."/>
            <person name="Zhang J.S."/>
            <person name="Tsai W.C."/>
            <person name="Van de Peer Y."/>
            <person name="Liu Z.J."/>
        </authorList>
    </citation>
    <scope>NUCLEOTIDE SEQUENCE</scope>
    <source>
        <strain evidence="1">SCP</strain>
    </source>
</reference>
<organism evidence="1 2">
    <name type="scientific">Acorus gramineus</name>
    <name type="common">Dwarf sweet flag</name>
    <dbReference type="NCBI Taxonomy" id="55184"/>
    <lineage>
        <taxon>Eukaryota</taxon>
        <taxon>Viridiplantae</taxon>
        <taxon>Streptophyta</taxon>
        <taxon>Embryophyta</taxon>
        <taxon>Tracheophyta</taxon>
        <taxon>Spermatophyta</taxon>
        <taxon>Magnoliopsida</taxon>
        <taxon>Liliopsida</taxon>
        <taxon>Acoraceae</taxon>
        <taxon>Acorus</taxon>
    </lineage>
</organism>
<evidence type="ECO:0000313" key="1">
    <source>
        <dbReference type="EMBL" id="KAK1262592.1"/>
    </source>
</evidence>
<dbReference type="Proteomes" id="UP001179952">
    <property type="component" value="Unassembled WGS sequence"/>
</dbReference>